<evidence type="ECO:0000259" key="5">
    <source>
        <dbReference type="Pfam" id="PF23559"/>
    </source>
</evidence>
<dbReference type="PANTHER" id="PTHR23155:SF1152">
    <property type="entry name" value="AAA+ ATPASE DOMAIN-CONTAINING PROTEIN"/>
    <property type="match status" value="1"/>
</dbReference>
<protein>
    <recommendedName>
        <fullName evidence="5">Disease resistance protein winged helix domain-containing protein</fullName>
    </recommendedName>
</protein>
<name>A0AAV3RJE1_LITER</name>
<feature type="domain" description="Disease resistance protein winged helix" evidence="5">
    <location>
        <begin position="9"/>
        <end position="74"/>
    </location>
</feature>
<dbReference type="GO" id="GO:0098542">
    <property type="term" value="P:defense response to other organism"/>
    <property type="evidence" value="ECO:0007669"/>
    <property type="project" value="TreeGrafter"/>
</dbReference>
<keyword evidence="7" id="KW-1185">Reference proteome</keyword>
<dbReference type="InterPro" id="IPR036388">
    <property type="entry name" value="WH-like_DNA-bd_sf"/>
</dbReference>
<comment type="subcellular location">
    <subcellularLocation>
        <location evidence="1">Cytoplasm</location>
    </subcellularLocation>
</comment>
<dbReference type="Gene3D" id="1.10.10.10">
    <property type="entry name" value="Winged helix-like DNA-binding domain superfamily/Winged helix DNA-binding domain"/>
    <property type="match status" value="1"/>
</dbReference>
<proteinExistence type="predicted"/>
<evidence type="ECO:0000256" key="1">
    <source>
        <dbReference type="ARBA" id="ARBA00004496"/>
    </source>
</evidence>
<dbReference type="InterPro" id="IPR058922">
    <property type="entry name" value="WHD_DRP"/>
</dbReference>
<dbReference type="EMBL" id="BAABME010009375">
    <property type="protein sequence ID" value="GAA0175052.1"/>
    <property type="molecule type" value="Genomic_DNA"/>
</dbReference>
<comment type="caution">
    <text evidence="6">The sequence shown here is derived from an EMBL/GenBank/DDBJ whole genome shotgun (WGS) entry which is preliminary data.</text>
</comment>
<dbReference type="AlphaFoldDB" id="A0AAV3RJE1"/>
<evidence type="ECO:0000256" key="4">
    <source>
        <dbReference type="ARBA" id="ARBA00022840"/>
    </source>
</evidence>
<dbReference type="PANTHER" id="PTHR23155">
    <property type="entry name" value="DISEASE RESISTANCE PROTEIN RP"/>
    <property type="match status" value="1"/>
</dbReference>
<reference evidence="6 7" key="1">
    <citation type="submission" date="2024-01" db="EMBL/GenBank/DDBJ databases">
        <title>The complete chloroplast genome sequence of Lithospermum erythrorhizon: insights into the phylogenetic relationship among Boraginaceae species and the maternal lineages of purple gromwells.</title>
        <authorList>
            <person name="Okada T."/>
            <person name="Watanabe K."/>
        </authorList>
    </citation>
    <scope>NUCLEOTIDE SEQUENCE [LARGE SCALE GENOMIC DNA]</scope>
</reference>
<sequence>MGAFQGGGLEIESQSLARLWIAEGFIIPKYSKSLEEAAEEYLKDLIDRSLVLTARKRFNGKVKTCRLHDMLLEFCIKQARKEKFLEVIKDSKDCEEEEDMKKSRKKVLGNFLQLERMIGHVGSVFIAKHSRTALLNLKLLLFILYMIPLRFDSFPVDQLSKLLLLKYLAFTASFELPAVVFRLPKLQTLIINDSRIRSDTTPAPALPHDFWQSMNLRHLQLQEAHYLPPPSEFTEVKLIYLQTL</sequence>
<keyword evidence="3" id="KW-0547">Nucleotide-binding</keyword>
<keyword evidence="2" id="KW-0963">Cytoplasm</keyword>
<gene>
    <name evidence="6" type="ORF">LIER_28309</name>
</gene>
<dbReference type="InterPro" id="IPR044974">
    <property type="entry name" value="Disease_R_plants"/>
</dbReference>
<evidence type="ECO:0000313" key="6">
    <source>
        <dbReference type="EMBL" id="GAA0175052.1"/>
    </source>
</evidence>
<dbReference type="GO" id="GO:0005737">
    <property type="term" value="C:cytoplasm"/>
    <property type="evidence" value="ECO:0007669"/>
    <property type="project" value="UniProtKB-SubCell"/>
</dbReference>
<dbReference type="Proteomes" id="UP001454036">
    <property type="component" value="Unassembled WGS sequence"/>
</dbReference>
<evidence type="ECO:0000256" key="3">
    <source>
        <dbReference type="ARBA" id="ARBA00022741"/>
    </source>
</evidence>
<evidence type="ECO:0000313" key="7">
    <source>
        <dbReference type="Proteomes" id="UP001454036"/>
    </source>
</evidence>
<accession>A0AAV3RJE1</accession>
<organism evidence="6 7">
    <name type="scientific">Lithospermum erythrorhizon</name>
    <name type="common">Purple gromwell</name>
    <name type="synonym">Lithospermum officinale var. erythrorhizon</name>
    <dbReference type="NCBI Taxonomy" id="34254"/>
    <lineage>
        <taxon>Eukaryota</taxon>
        <taxon>Viridiplantae</taxon>
        <taxon>Streptophyta</taxon>
        <taxon>Embryophyta</taxon>
        <taxon>Tracheophyta</taxon>
        <taxon>Spermatophyta</taxon>
        <taxon>Magnoliopsida</taxon>
        <taxon>eudicotyledons</taxon>
        <taxon>Gunneridae</taxon>
        <taxon>Pentapetalae</taxon>
        <taxon>asterids</taxon>
        <taxon>lamiids</taxon>
        <taxon>Boraginales</taxon>
        <taxon>Boraginaceae</taxon>
        <taxon>Boraginoideae</taxon>
        <taxon>Lithospermeae</taxon>
        <taxon>Lithospermum</taxon>
    </lineage>
</organism>
<evidence type="ECO:0000256" key="2">
    <source>
        <dbReference type="ARBA" id="ARBA00022490"/>
    </source>
</evidence>
<dbReference type="Pfam" id="PF23559">
    <property type="entry name" value="WHD_DRP"/>
    <property type="match status" value="1"/>
</dbReference>
<keyword evidence="4" id="KW-0067">ATP-binding</keyword>